<feature type="region of interest" description="Disordered" evidence="8">
    <location>
        <begin position="1"/>
        <end position="23"/>
    </location>
</feature>
<dbReference type="InterPro" id="IPR035979">
    <property type="entry name" value="RBD_domain_sf"/>
</dbReference>
<gene>
    <name evidence="10" type="ORF">AB675_2599</name>
</gene>
<dbReference type="GO" id="GO:0019843">
    <property type="term" value="F:rRNA binding"/>
    <property type="evidence" value="ECO:0007669"/>
    <property type="project" value="TreeGrafter"/>
</dbReference>
<dbReference type="SUPFAM" id="SSF54928">
    <property type="entry name" value="RNA-binding domain, RBD"/>
    <property type="match status" value="2"/>
</dbReference>
<dbReference type="VEuPathDB" id="FungiDB:AB675_2599"/>
<feature type="domain" description="RRM" evidence="9">
    <location>
        <begin position="289"/>
        <end position="392"/>
    </location>
</feature>
<accession>A0A0N0NRM2</accession>
<evidence type="ECO:0000256" key="7">
    <source>
        <dbReference type="PROSITE-ProRule" id="PRU00176"/>
    </source>
</evidence>
<feature type="compositionally biased region" description="Basic and acidic residues" evidence="8">
    <location>
        <begin position="413"/>
        <end position="431"/>
    </location>
</feature>
<organism evidence="10 11">
    <name type="scientific">Cyphellophora attinorum</name>
    <dbReference type="NCBI Taxonomy" id="1664694"/>
    <lineage>
        <taxon>Eukaryota</taxon>
        <taxon>Fungi</taxon>
        <taxon>Dikarya</taxon>
        <taxon>Ascomycota</taxon>
        <taxon>Pezizomycotina</taxon>
        <taxon>Eurotiomycetes</taxon>
        <taxon>Chaetothyriomycetidae</taxon>
        <taxon>Chaetothyriales</taxon>
        <taxon>Cyphellophoraceae</taxon>
        <taxon>Cyphellophora</taxon>
    </lineage>
</organism>
<dbReference type="GO" id="GO:0000463">
    <property type="term" value="P:maturation of LSU-rRNA from tricistronic rRNA transcript (SSU-rRNA, 5.8S rRNA, LSU-rRNA)"/>
    <property type="evidence" value="ECO:0007669"/>
    <property type="project" value="TreeGrafter"/>
</dbReference>
<dbReference type="GeneID" id="28734463"/>
<dbReference type="Proteomes" id="UP000038010">
    <property type="component" value="Unassembled WGS sequence"/>
</dbReference>
<keyword evidence="6" id="KW-0539">Nucleus</keyword>
<evidence type="ECO:0000313" key="10">
    <source>
        <dbReference type="EMBL" id="KPI45248.1"/>
    </source>
</evidence>
<evidence type="ECO:0000256" key="3">
    <source>
        <dbReference type="ARBA" id="ARBA00007077"/>
    </source>
</evidence>
<dbReference type="AlphaFoldDB" id="A0A0N0NRM2"/>
<feature type="compositionally biased region" description="Basic and acidic residues" evidence="8">
    <location>
        <begin position="120"/>
        <end position="131"/>
    </location>
</feature>
<dbReference type="RefSeq" id="XP_018005211.1">
    <property type="nucleotide sequence ID" value="XM_018142583.1"/>
</dbReference>
<evidence type="ECO:0000256" key="2">
    <source>
        <dbReference type="ARBA" id="ARBA00004604"/>
    </source>
</evidence>
<keyword evidence="11" id="KW-1185">Reference proteome</keyword>
<dbReference type="Pfam" id="PF00076">
    <property type="entry name" value="RRM_1"/>
    <property type="match status" value="1"/>
</dbReference>
<evidence type="ECO:0000256" key="1">
    <source>
        <dbReference type="ARBA" id="ARBA00002475"/>
    </source>
</evidence>
<dbReference type="PANTHER" id="PTHR23236:SF25">
    <property type="entry name" value="RNA-BINDING PROTEIN 34"/>
    <property type="match status" value="1"/>
</dbReference>
<feature type="region of interest" description="Disordered" evidence="8">
    <location>
        <begin position="303"/>
        <end position="327"/>
    </location>
</feature>
<dbReference type="EMBL" id="LFJN01000002">
    <property type="protein sequence ID" value="KPI45248.1"/>
    <property type="molecule type" value="Genomic_DNA"/>
</dbReference>
<evidence type="ECO:0000256" key="8">
    <source>
        <dbReference type="SAM" id="MobiDB-lite"/>
    </source>
</evidence>
<dbReference type="PANTHER" id="PTHR23236">
    <property type="entry name" value="EUKARYOTIC TRANSLATION INITIATION FACTOR 4B/4H"/>
    <property type="match status" value="1"/>
</dbReference>
<comment type="similarity">
    <text evidence="3">Belongs to the RRM RBM34 family.</text>
</comment>
<dbReference type="SMART" id="SM00360">
    <property type="entry name" value="RRM"/>
    <property type="match status" value="2"/>
</dbReference>
<dbReference type="OrthoDB" id="442677at2759"/>
<evidence type="ECO:0000256" key="6">
    <source>
        <dbReference type="ARBA" id="ARBA00023242"/>
    </source>
</evidence>
<dbReference type="InterPro" id="IPR012677">
    <property type="entry name" value="Nucleotide-bd_a/b_plait_sf"/>
</dbReference>
<reference evidence="10 11" key="1">
    <citation type="submission" date="2015-06" db="EMBL/GenBank/DDBJ databases">
        <title>Draft genome of the ant-associated black yeast Phialophora attae CBS 131958.</title>
        <authorList>
            <person name="Moreno L.F."/>
            <person name="Stielow B.J."/>
            <person name="de Hoog S."/>
            <person name="Vicente V.A."/>
            <person name="Weiss V.A."/>
            <person name="de Vries M."/>
            <person name="Cruz L.M."/>
            <person name="Souza E.M."/>
        </authorList>
    </citation>
    <scope>NUCLEOTIDE SEQUENCE [LARGE SCALE GENOMIC DNA]</scope>
    <source>
        <strain evidence="10 11">CBS 131958</strain>
    </source>
</reference>
<evidence type="ECO:0000259" key="9">
    <source>
        <dbReference type="PROSITE" id="PS50102"/>
    </source>
</evidence>
<protein>
    <recommendedName>
        <fullName evidence="4">Nucleolar protein 12</fullName>
    </recommendedName>
</protein>
<feature type="compositionally biased region" description="Acidic residues" evidence="8">
    <location>
        <begin position="66"/>
        <end position="80"/>
    </location>
</feature>
<feature type="region of interest" description="Disordered" evidence="8">
    <location>
        <begin position="120"/>
        <end position="150"/>
    </location>
</feature>
<feature type="compositionally biased region" description="Basic residues" evidence="8">
    <location>
        <begin position="493"/>
        <end position="503"/>
    </location>
</feature>
<feature type="compositionally biased region" description="Basic residues" evidence="8">
    <location>
        <begin position="383"/>
        <end position="395"/>
    </location>
</feature>
<dbReference type="Gene3D" id="3.30.70.330">
    <property type="match status" value="2"/>
</dbReference>
<proteinExistence type="inferred from homology"/>
<name>A0A0N0NRM2_9EURO</name>
<evidence type="ECO:0000256" key="4">
    <source>
        <dbReference type="ARBA" id="ARBA00015520"/>
    </source>
</evidence>
<dbReference type="STRING" id="1664694.A0A0N0NRM2"/>
<evidence type="ECO:0000313" key="11">
    <source>
        <dbReference type="Proteomes" id="UP000038010"/>
    </source>
</evidence>
<comment type="subcellular location">
    <subcellularLocation>
        <location evidence="2">Nucleus</location>
        <location evidence="2">Nucleolus</location>
    </subcellularLocation>
</comment>
<comment type="function">
    <text evidence="1">Involved in pre-25S rRNA processing.</text>
</comment>
<dbReference type="InterPro" id="IPR000504">
    <property type="entry name" value="RRM_dom"/>
</dbReference>
<sequence>MGKKEKRARDGGEKPVSEVEVPAAKFDPALASLFATSSGPVKVTSQPARKVETVQKKPAPASDLPTPEDTDLEASDADSDGSDRSSEGQQPEVENERPRKRRKVNDEDLEDVYFRKLAQEEQRDLQRQRDEADAESEISDSPSNDLMDLSDDEADAIPVHESLTTANEDKAADAINRTVFLSNVSTLAIKSKASKKTLLSHLETALPASTKIESIRFRSTAYSKDAGPKKAAYATKALMDETASSTHAYVVLSTVEAAQALVKLNGTIILDRHLHVDHLGSATTIVHKRCVFVGNLPFVDQETLDTPAEDNPRQRPRAKQRSDPEEGLWRTFARAGTVENVRMVRDKMTRVGKGFAYVQFTDENAVEKALLMNEKKFPPLLPRKLRVMRSKRPAAKPKALDAKRKGVQLNGKSSDRRGKAVQDERNRDAGKRKQSGGGAGGRDKRSNPLGKSVVFEGYRASASKPMKGKDTSKQQKKRPTNRSASRGAAFKAGRGKKKRDMKK</sequence>
<feature type="compositionally biased region" description="Basic and acidic residues" evidence="8">
    <location>
        <begin position="7"/>
        <end position="17"/>
    </location>
</feature>
<comment type="caution">
    <text evidence="10">The sequence shown here is derived from an EMBL/GenBank/DDBJ whole genome shotgun (WGS) entry which is preliminary data.</text>
</comment>
<feature type="region of interest" description="Disordered" evidence="8">
    <location>
        <begin position="383"/>
        <end position="503"/>
    </location>
</feature>
<dbReference type="PROSITE" id="PS50102">
    <property type="entry name" value="RRM"/>
    <property type="match status" value="1"/>
</dbReference>
<feature type="compositionally biased region" description="Low complexity" evidence="8">
    <location>
        <begin position="482"/>
        <end position="492"/>
    </location>
</feature>
<feature type="region of interest" description="Disordered" evidence="8">
    <location>
        <begin position="37"/>
        <end position="105"/>
    </location>
</feature>
<evidence type="ECO:0000256" key="5">
    <source>
        <dbReference type="ARBA" id="ARBA00022884"/>
    </source>
</evidence>
<feature type="compositionally biased region" description="Polar residues" evidence="8">
    <location>
        <begin position="37"/>
        <end position="47"/>
    </location>
</feature>
<dbReference type="GO" id="GO:0005730">
    <property type="term" value="C:nucleolus"/>
    <property type="evidence" value="ECO:0007669"/>
    <property type="project" value="UniProtKB-SubCell"/>
</dbReference>
<keyword evidence="5 7" id="KW-0694">RNA-binding</keyword>